<dbReference type="InterPro" id="IPR023213">
    <property type="entry name" value="CAT-like_dom_sf"/>
</dbReference>
<evidence type="ECO:0000256" key="6">
    <source>
        <dbReference type="ARBA" id="ARBA00047604"/>
    </source>
</evidence>
<evidence type="ECO:0000256" key="5">
    <source>
        <dbReference type="ARBA" id="ARBA00024360"/>
    </source>
</evidence>
<evidence type="ECO:0000256" key="3">
    <source>
        <dbReference type="ARBA" id="ARBA00022679"/>
    </source>
</evidence>
<dbReference type="OrthoDB" id="619536at2759"/>
<dbReference type="PANTHER" id="PTHR31650:SF1">
    <property type="entry name" value="WAX ESTER SYNTHASE_DIACYLGLYCEROL ACYLTRANSFERASE 4-RELATED"/>
    <property type="match status" value="1"/>
</dbReference>
<dbReference type="HOGENOM" id="CLU_021250_0_0_1"/>
<dbReference type="Gene3D" id="3.30.559.10">
    <property type="entry name" value="Chloramphenicol acetyltransferase-like domain"/>
    <property type="match status" value="1"/>
</dbReference>
<comment type="catalytic activity">
    <reaction evidence="7">
        <text>an acyl-CoA + a 1,2-diacyl-sn-glycerol = a triacyl-sn-glycerol + CoA</text>
        <dbReference type="Rhea" id="RHEA:10868"/>
        <dbReference type="ChEBI" id="CHEBI:17815"/>
        <dbReference type="ChEBI" id="CHEBI:57287"/>
        <dbReference type="ChEBI" id="CHEBI:58342"/>
        <dbReference type="ChEBI" id="CHEBI:64615"/>
        <dbReference type="EC" id="2.3.1.20"/>
    </reaction>
</comment>
<comment type="catalytic activity">
    <reaction evidence="6">
        <text>a long chain fatty alcohol + a fatty acyl-CoA = a long-chain alcohol wax ester + CoA</text>
        <dbReference type="Rhea" id="RHEA:38443"/>
        <dbReference type="ChEBI" id="CHEBI:17135"/>
        <dbReference type="ChEBI" id="CHEBI:57287"/>
        <dbReference type="ChEBI" id="CHEBI:77636"/>
        <dbReference type="ChEBI" id="CHEBI:235323"/>
        <dbReference type="EC" id="2.3.1.75"/>
    </reaction>
</comment>
<sequence length="632" mass="70668">MNDFEDSWMTIPGAFEHNCNAEGDPPVPINVEDKLQWSLIDLERTGGFTGKIAKMLLSAGDWIDKEIEERRNTIGGIDNLWFLLTDAADFNPVCACTYTLKGKLSLEKLYSSANRQAKRFPKFRQRITSVGRRLHGARFADDPEFSLKNHIRAVSLPEPAGRVELNELMGEFIAQDWDLSRPLWEMILVENYHDEDGAQCAVITRGHHALADGQGFVISQLYITSYHDDLVHMMNSSANNLRAARRGQLPPSKIHPLLRFLDPLADNSLIGPLLQLLLALVFWFAYITSTCVSLFWSVYQGVNQATLFLLTCWRIDMLTGPQPGPRVKAREFASSRVFSISEVKLCQQAFSGPRPGSAVAGVPRDKRDKARSKAGHITLNDVVCAVMADVLGREIEAKSVGQSRGPRETVRKWLKKYLPSPIGFFIPISLRQPGDWSMRNLSTGSLVYLNPSLELTRDAPVHELHAHIHRCRAELSLLKHSLWPKLLFYIIQMTGQAPVFLRLSLLANPAQRMKTWITQWITKPLYELALQSFSVVLTKLVAISRIIHVPGPAKNPITLEGVEVLKWTALPPQAGKGTIGMGIISYAGGISIAVAADAVPASQGIARRICDGFEERFQLYVQRAREILDHID</sequence>
<dbReference type="GO" id="GO:0047196">
    <property type="term" value="F:long-chain-alcohol O-fatty-acyltransferase activity"/>
    <property type="evidence" value="ECO:0007669"/>
    <property type="project" value="UniProtKB-EC"/>
</dbReference>
<dbReference type="GO" id="GO:0005886">
    <property type="term" value="C:plasma membrane"/>
    <property type="evidence" value="ECO:0007669"/>
    <property type="project" value="TreeGrafter"/>
</dbReference>
<feature type="domain" description="O-acyltransferase WSD1-like N-terminal" evidence="8">
    <location>
        <begin position="102"/>
        <end position="215"/>
    </location>
</feature>
<dbReference type="InterPro" id="IPR045034">
    <property type="entry name" value="O-acyltransferase_WSD1-like"/>
</dbReference>
<evidence type="ECO:0000256" key="7">
    <source>
        <dbReference type="ARBA" id="ARBA00048109"/>
    </source>
</evidence>
<evidence type="ECO:0000259" key="9">
    <source>
        <dbReference type="Pfam" id="PF06974"/>
    </source>
</evidence>
<comment type="pathway">
    <text evidence="2">Lipid metabolism.</text>
</comment>
<dbReference type="STRING" id="599839.J4HWC6"/>
<name>J4HWC6_9APHY</name>
<dbReference type="GO" id="GO:0004144">
    <property type="term" value="F:diacylglycerol O-acyltransferase activity"/>
    <property type="evidence" value="ECO:0007669"/>
    <property type="project" value="UniProtKB-EC"/>
</dbReference>
<dbReference type="UniPathway" id="UPA00282"/>
<dbReference type="InParanoid" id="J4HWC6"/>
<gene>
    <name evidence="10" type="ORF">FIBRA_04103</name>
</gene>
<protein>
    <submittedName>
        <fullName evidence="10">Uncharacterized protein</fullName>
    </submittedName>
</protein>
<organism evidence="10 11">
    <name type="scientific">Fibroporia radiculosa</name>
    <dbReference type="NCBI Taxonomy" id="599839"/>
    <lineage>
        <taxon>Eukaryota</taxon>
        <taxon>Fungi</taxon>
        <taxon>Dikarya</taxon>
        <taxon>Basidiomycota</taxon>
        <taxon>Agaricomycotina</taxon>
        <taxon>Agaricomycetes</taxon>
        <taxon>Polyporales</taxon>
        <taxon>Fibroporiaceae</taxon>
        <taxon>Fibroporia</taxon>
    </lineage>
</organism>
<dbReference type="RefSeq" id="XP_012181310.1">
    <property type="nucleotide sequence ID" value="XM_012325920.1"/>
</dbReference>
<keyword evidence="4" id="KW-0012">Acyltransferase</keyword>
<dbReference type="Proteomes" id="UP000006352">
    <property type="component" value="Unassembled WGS sequence"/>
</dbReference>
<evidence type="ECO:0000256" key="4">
    <source>
        <dbReference type="ARBA" id="ARBA00023315"/>
    </source>
</evidence>
<accession>J4HWC6</accession>
<dbReference type="Pfam" id="PF03007">
    <property type="entry name" value="WS_DGAT_cat"/>
    <property type="match status" value="1"/>
</dbReference>
<feature type="domain" description="O-acyltransferase WSD1 C-terminal" evidence="9">
    <location>
        <begin position="546"/>
        <end position="617"/>
    </location>
</feature>
<evidence type="ECO:0000313" key="10">
    <source>
        <dbReference type="EMBL" id="CCM02027.1"/>
    </source>
</evidence>
<evidence type="ECO:0000256" key="1">
    <source>
        <dbReference type="ARBA" id="ARBA00004771"/>
    </source>
</evidence>
<evidence type="ECO:0000313" key="11">
    <source>
        <dbReference type="Proteomes" id="UP000006352"/>
    </source>
</evidence>
<reference evidence="10 11" key="1">
    <citation type="journal article" date="2012" name="Appl. Environ. Microbiol.">
        <title>Short-read sequencing for genomic analysis of the brown rot fungus Fibroporia radiculosa.</title>
        <authorList>
            <person name="Tang J.D."/>
            <person name="Perkins A.D."/>
            <person name="Sonstegard T.S."/>
            <person name="Schroeder S.G."/>
            <person name="Burgess S.C."/>
            <person name="Diehl S.V."/>
        </authorList>
    </citation>
    <scope>NUCLEOTIDE SEQUENCE [LARGE SCALE GENOMIC DNA]</scope>
    <source>
        <strain evidence="10 11">TFFH 294</strain>
    </source>
</reference>
<dbReference type="PANTHER" id="PTHR31650">
    <property type="entry name" value="O-ACYLTRANSFERASE (WSD1-LIKE) FAMILY PROTEIN"/>
    <property type="match status" value="1"/>
</dbReference>
<dbReference type="EMBL" id="HE797059">
    <property type="protein sequence ID" value="CCM02027.1"/>
    <property type="molecule type" value="Genomic_DNA"/>
</dbReference>
<dbReference type="AlphaFoldDB" id="J4HWC6"/>
<comment type="similarity">
    <text evidence="5">In the N-terminal section; belongs to the long-chain O-acyltransferase family.</text>
</comment>
<dbReference type="Pfam" id="PF06974">
    <property type="entry name" value="WS_DGAT_C"/>
    <property type="match status" value="1"/>
</dbReference>
<dbReference type="GO" id="GO:0019432">
    <property type="term" value="P:triglyceride biosynthetic process"/>
    <property type="evidence" value="ECO:0007669"/>
    <property type="project" value="UniProtKB-UniPathway"/>
</dbReference>
<evidence type="ECO:0000259" key="8">
    <source>
        <dbReference type="Pfam" id="PF03007"/>
    </source>
</evidence>
<dbReference type="InterPro" id="IPR004255">
    <property type="entry name" value="O-acyltransferase_WSD1_N"/>
</dbReference>
<evidence type="ECO:0000256" key="2">
    <source>
        <dbReference type="ARBA" id="ARBA00005189"/>
    </source>
</evidence>
<keyword evidence="3" id="KW-0808">Transferase</keyword>
<comment type="pathway">
    <text evidence="1">Glycerolipid metabolism; triacylglycerol biosynthesis.</text>
</comment>
<dbReference type="InterPro" id="IPR009721">
    <property type="entry name" value="O-acyltransferase_WSD1_C"/>
</dbReference>
<dbReference type="SUPFAM" id="SSF52777">
    <property type="entry name" value="CoA-dependent acyltransferases"/>
    <property type="match status" value="1"/>
</dbReference>
<keyword evidence="11" id="KW-1185">Reference proteome</keyword>
<dbReference type="GeneID" id="24096938"/>
<proteinExistence type="inferred from homology"/>